<protein>
    <submittedName>
        <fullName evidence="1">Uncharacterized protein</fullName>
    </submittedName>
</protein>
<name>A0ABT9VYT3_9BACI</name>
<dbReference type="EMBL" id="JAUSTY010000007">
    <property type="protein sequence ID" value="MDQ0166141.1"/>
    <property type="molecule type" value="Genomic_DNA"/>
</dbReference>
<keyword evidence="2" id="KW-1185">Reference proteome</keyword>
<organism evidence="1 2">
    <name type="scientific">Caldalkalibacillus horti</name>
    <dbReference type="NCBI Taxonomy" id="77523"/>
    <lineage>
        <taxon>Bacteria</taxon>
        <taxon>Bacillati</taxon>
        <taxon>Bacillota</taxon>
        <taxon>Bacilli</taxon>
        <taxon>Bacillales</taxon>
        <taxon>Bacillaceae</taxon>
        <taxon>Caldalkalibacillus</taxon>
    </lineage>
</organism>
<reference evidence="1 2" key="1">
    <citation type="submission" date="2023-07" db="EMBL/GenBank/DDBJ databases">
        <title>Genomic Encyclopedia of Type Strains, Phase IV (KMG-IV): sequencing the most valuable type-strain genomes for metagenomic binning, comparative biology and taxonomic classification.</title>
        <authorList>
            <person name="Goeker M."/>
        </authorList>
    </citation>
    <scope>NUCLEOTIDE SEQUENCE [LARGE SCALE GENOMIC DNA]</scope>
    <source>
        <strain evidence="1 2">DSM 12751</strain>
    </source>
</reference>
<sequence length="33" mass="3935">MVVLQVVVKKLKNVQLKMKLRKYTPLFNSQRGF</sequence>
<evidence type="ECO:0000313" key="2">
    <source>
        <dbReference type="Proteomes" id="UP001235840"/>
    </source>
</evidence>
<accession>A0ABT9VYT3</accession>
<dbReference type="Proteomes" id="UP001235840">
    <property type="component" value="Unassembled WGS sequence"/>
</dbReference>
<evidence type="ECO:0000313" key="1">
    <source>
        <dbReference type="EMBL" id="MDQ0166141.1"/>
    </source>
</evidence>
<gene>
    <name evidence="1" type="ORF">J2S11_002042</name>
</gene>
<comment type="caution">
    <text evidence="1">The sequence shown here is derived from an EMBL/GenBank/DDBJ whole genome shotgun (WGS) entry which is preliminary data.</text>
</comment>
<proteinExistence type="predicted"/>